<protein>
    <submittedName>
        <fullName evidence="1">Uncharacterized protein</fullName>
    </submittedName>
</protein>
<dbReference type="PANTHER" id="PTHR15396">
    <property type="entry name" value="RIBONUCLEASE P PROTEIN SUBUNIT P40"/>
    <property type="match status" value="1"/>
</dbReference>
<dbReference type="AlphaFoldDB" id="A0A9P0AKG2"/>
<dbReference type="Proteomes" id="UP001152759">
    <property type="component" value="Chromosome 7"/>
</dbReference>
<dbReference type="GO" id="GO:0000171">
    <property type="term" value="F:ribonuclease MRP activity"/>
    <property type="evidence" value="ECO:0007669"/>
    <property type="project" value="TreeGrafter"/>
</dbReference>
<name>A0A9P0AKG2_BEMTA</name>
<sequence>MIHPEVWSFPTPHCSFTNFSTKPKDDRIPNLIDSHHFNHFVSVAVPNTLNVPETISNSLVSDCDYYKVESVPVFEFIDADFLHNFINKGKLSALSISTRIDADDCACITPSKKLILVLEKVAFEELGLEGKVANSAKRAKDRFYVTIDLADGSLRPGTKLYARVQKCLKERIKLKLDFIIAWEPPEESMCPSSVAAYFDSKKYSVKLCHPKFNKQHAYNVTVPSLDSNNPSDVVDWLGAACLSAQSDEQSEYSSSYLNFYDGSPCGQLTILKWYGFFTTSRIKELYESLRLYLERSQDTPWCSLHVQGFDDSPVTFSNQEHSFLVSGDNMYTIFIKPDLSTVVTTLTSSSLIRHKKQ</sequence>
<dbReference type="GO" id="GO:0000447">
    <property type="term" value="P:endonucleolytic cleavage in ITS1 to separate SSU-rRNA from 5.8S rRNA and LSU-rRNA from tricistronic rRNA transcript (SSU-rRNA, 5.8S rRNA, LSU-rRNA)"/>
    <property type="evidence" value="ECO:0007669"/>
    <property type="project" value="TreeGrafter"/>
</dbReference>
<proteinExistence type="predicted"/>
<dbReference type="KEGG" id="btab:109035845"/>
<dbReference type="InterPro" id="IPR013893">
    <property type="entry name" value="RNase_P_Rpp40"/>
</dbReference>
<dbReference type="PANTHER" id="PTHR15396:SF1">
    <property type="entry name" value="RIBONUCLEASE P PROTEIN SUBUNIT P40"/>
    <property type="match status" value="1"/>
</dbReference>
<dbReference type="EMBL" id="OU963868">
    <property type="protein sequence ID" value="CAH0393716.1"/>
    <property type="molecule type" value="Genomic_DNA"/>
</dbReference>
<dbReference type="GO" id="GO:0001682">
    <property type="term" value="P:tRNA 5'-leader removal"/>
    <property type="evidence" value="ECO:0007669"/>
    <property type="project" value="InterPro"/>
</dbReference>
<evidence type="ECO:0000313" key="2">
    <source>
        <dbReference type="Proteomes" id="UP001152759"/>
    </source>
</evidence>
<accession>A0A9P0AKG2</accession>
<keyword evidence="2" id="KW-1185">Reference proteome</keyword>
<gene>
    <name evidence="1" type="ORF">BEMITA_LOCUS12086</name>
</gene>
<dbReference type="Pfam" id="PF08584">
    <property type="entry name" value="Ribonuc_P_40"/>
    <property type="match status" value="1"/>
</dbReference>
<dbReference type="GO" id="GO:0030681">
    <property type="term" value="C:multimeric ribonuclease P complex"/>
    <property type="evidence" value="ECO:0007669"/>
    <property type="project" value="TreeGrafter"/>
</dbReference>
<dbReference type="GO" id="GO:0004526">
    <property type="term" value="F:ribonuclease P activity"/>
    <property type="evidence" value="ECO:0007669"/>
    <property type="project" value="TreeGrafter"/>
</dbReference>
<reference evidence="1" key="1">
    <citation type="submission" date="2021-12" db="EMBL/GenBank/DDBJ databases">
        <authorList>
            <person name="King R."/>
        </authorList>
    </citation>
    <scope>NUCLEOTIDE SEQUENCE</scope>
</reference>
<evidence type="ECO:0000313" key="1">
    <source>
        <dbReference type="EMBL" id="CAH0393716.1"/>
    </source>
</evidence>
<organism evidence="1 2">
    <name type="scientific">Bemisia tabaci</name>
    <name type="common">Sweetpotato whitefly</name>
    <name type="synonym">Aleurodes tabaci</name>
    <dbReference type="NCBI Taxonomy" id="7038"/>
    <lineage>
        <taxon>Eukaryota</taxon>
        <taxon>Metazoa</taxon>
        <taxon>Ecdysozoa</taxon>
        <taxon>Arthropoda</taxon>
        <taxon>Hexapoda</taxon>
        <taxon>Insecta</taxon>
        <taxon>Pterygota</taxon>
        <taxon>Neoptera</taxon>
        <taxon>Paraneoptera</taxon>
        <taxon>Hemiptera</taxon>
        <taxon>Sternorrhyncha</taxon>
        <taxon>Aleyrodoidea</taxon>
        <taxon>Aleyrodidae</taxon>
        <taxon>Aleyrodinae</taxon>
        <taxon>Bemisia</taxon>
    </lineage>
</organism>
<dbReference type="GO" id="GO:0000172">
    <property type="term" value="C:ribonuclease MRP complex"/>
    <property type="evidence" value="ECO:0007669"/>
    <property type="project" value="TreeGrafter"/>
</dbReference>